<accession>A0A2S9H188</accession>
<evidence type="ECO:0000313" key="2">
    <source>
        <dbReference type="Proteomes" id="UP000237839"/>
    </source>
</evidence>
<protein>
    <submittedName>
        <fullName evidence="1">Uncharacterized protein</fullName>
    </submittedName>
</protein>
<dbReference type="AlphaFoldDB" id="A0A2S9H188"/>
<dbReference type="EMBL" id="PUGF01000006">
    <property type="protein sequence ID" value="PRC93727.1"/>
    <property type="molecule type" value="Genomic_DNA"/>
</dbReference>
<keyword evidence="2" id="KW-1185">Reference proteome</keyword>
<evidence type="ECO:0000313" key="1">
    <source>
        <dbReference type="EMBL" id="PRC93727.1"/>
    </source>
</evidence>
<gene>
    <name evidence="1" type="ORF">S2091_1728</name>
</gene>
<proteinExistence type="predicted"/>
<comment type="caution">
    <text evidence="1">The sequence shown here is derived from an EMBL/GenBank/DDBJ whole genome shotgun (WGS) entry which is preliminary data.</text>
</comment>
<reference evidence="1 2" key="1">
    <citation type="submission" date="2018-02" db="EMBL/GenBank/DDBJ databases">
        <title>Solimicrobium silvestre gen. nov., sp. nov., isolated from alpine forest soil.</title>
        <authorList>
            <person name="Margesin R."/>
            <person name="Albuquerque L."/>
            <person name="Zhang D.-C."/>
            <person name="Froufe H.J.C."/>
            <person name="Severino R."/>
            <person name="Roxo I."/>
            <person name="Egas C."/>
            <person name="Da Costa M.S."/>
        </authorList>
    </citation>
    <scope>NUCLEOTIDE SEQUENCE [LARGE SCALE GENOMIC DNA]</scope>
    <source>
        <strain evidence="1 2">S20-91</strain>
    </source>
</reference>
<sequence>MDLRPNIKILLIVFSVEFNQCRTVIFLQKLKKIFATMLFEFSNRILSQICFVLMKKRCFLLLILSKCFKNNGQLLFDAIKNMQLVHF</sequence>
<dbReference type="Proteomes" id="UP000237839">
    <property type="component" value="Unassembled WGS sequence"/>
</dbReference>
<name>A0A2S9H188_9BURK</name>
<organism evidence="1 2">
    <name type="scientific">Solimicrobium silvestre</name>
    <dbReference type="NCBI Taxonomy" id="2099400"/>
    <lineage>
        <taxon>Bacteria</taxon>
        <taxon>Pseudomonadati</taxon>
        <taxon>Pseudomonadota</taxon>
        <taxon>Betaproteobacteria</taxon>
        <taxon>Burkholderiales</taxon>
        <taxon>Oxalobacteraceae</taxon>
        <taxon>Solimicrobium</taxon>
    </lineage>
</organism>